<dbReference type="RefSeq" id="WP_088858845.1">
    <property type="nucleotide sequence ID" value="NZ_CP014862.1"/>
</dbReference>
<gene>
    <name evidence="2" type="ORF">A3L09_10130</name>
</gene>
<feature type="transmembrane region" description="Helical" evidence="1">
    <location>
        <begin position="85"/>
        <end position="104"/>
    </location>
</feature>
<keyword evidence="1" id="KW-1133">Transmembrane helix</keyword>
<evidence type="ECO:0000313" key="3">
    <source>
        <dbReference type="Proteomes" id="UP000250179"/>
    </source>
</evidence>
<evidence type="ECO:0000256" key="1">
    <source>
        <dbReference type="SAM" id="Phobius"/>
    </source>
</evidence>
<dbReference type="InterPro" id="IPR027417">
    <property type="entry name" value="P-loop_NTPase"/>
</dbReference>
<reference evidence="2 3" key="1">
    <citation type="submission" date="2016-03" db="EMBL/GenBank/DDBJ databases">
        <title>Complete genome sequence of Thermococcus profundus strain DT5432.</title>
        <authorList>
            <person name="Oger P.M."/>
        </authorList>
    </citation>
    <scope>NUCLEOTIDE SEQUENCE [LARGE SCALE GENOMIC DNA]</scope>
    <source>
        <strain evidence="2 3">DT 5432</strain>
    </source>
</reference>
<dbReference type="EMBL" id="CP014862">
    <property type="protein sequence ID" value="ASJ03588.1"/>
    <property type="molecule type" value="Genomic_DNA"/>
</dbReference>
<dbReference type="OrthoDB" id="43083at2157"/>
<keyword evidence="3" id="KW-1185">Reference proteome</keyword>
<accession>A0A2Z2MNV5</accession>
<evidence type="ECO:0000313" key="2">
    <source>
        <dbReference type="EMBL" id="ASJ03588.1"/>
    </source>
</evidence>
<dbReference type="AlphaFoldDB" id="A0A2Z2MNV5"/>
<organism evidence="2 3">
    <name type="scientific">Thermococcus profundus</name>
    <dbReference type="NCBI Taxonomy" id="49899"/>
    <lineage>
        <taxon>Archaea</taxon>
        <taxon>Methanobacteriati</taxon>
        <taxon>Methanobacteriota</taxon>
        <taxon>Thermococci</taxon>
        <taxon>Thermococcales</taxon>
        <taxon>Thermococcaceae</taxon>
        <taxon>Thermococcus</taxon>
    </lineage>
</organism>
<dbReference type="Gene3D" id="3.40.50.300">
    <property type="entry name" value="P-loop containing nucleotide triphosphate hydrolases"/>
    <property type="match status" value="1"/>
</dbReference>
<keyword evidence="1" id="KW-0812">Transmembrane</keyword>
<dbReference type="GeneID" id="33320776"/>
<dbReference type="Proteomes" id="UP000250179">
    <property type="component" value="Chromosome"/>
</dbReference>
<name>A0A2Z2MNV5_THEPR</name>
<dbReference type="KEGG" id="tprf:A3L09_10130"/>
<sequence length="226" mass="26529">MDPPRLICIIGPDGAGKTTQAKLLIEKLRERGYKYEYRWMRFHHLFSLPLLALARLMKLTEVETLSDGKKLGYHHFYKSKLVSTIYPFILYIDTLLAMIFKIYIPLKIQRKRIVCDRFVHDTLVDLAIDLNDPDFINSKIAKKYLKLIPKDCQTILLIAPYERIKKRREDLKFDKSLEKRVMIYKESSKEFPSIKIVDASSDIERIQEQILWAVCGESNGNFKNLS</sequence>
<keyword evidence="1" id="KW-0472">Membrane</keyword>
<proteinExistence type="predicted"/>
<dbReference type="SUPFAM" id="SSF52540">
    <property type="entry name" value="P-loop containing nucleoside triphosphate hydrolases"/>
    <property type="match status" value="1"/>
</dbReference>
<protein>
    <submittedName>
        <fullName evidence="2">Uncharacterized protein</fullName>
    </submittedName>
</protein>